<evidence type="ECO:0000256" key="6">
    <source>
        <dbReference type="ARBA" id="ARBA00023136"/>
    </source>
</evidence>
<evidence type="ECO:0000256" key="1">
    <source>
        <dbReference type="ARBA" id="ARBA00004651"/>
    </source>
</evidence>
<feature type="transmembrane region" description="Helical" evidence="8">
    <location>
        <begin position="162"/>
        <end position="183"/>
    </location>
</feature>
<feature type="transmembrane region" description="Helical" evidence="8">
    <location>
        <begin position="58"/>
        <end position="78"/>
    </location>
</feature>
<evidence type="ECO:0000256" key="8">
    <source>
        <dbReference type="SAM" id="Phobius"/>
    </source>
</evidence>
<keyword evidence="5 8" id="KW-1133">Transmembrane helix</keyword>
<evidence type="ECO:0000313" key="10">
    <source>
        <dbReference type="EMBL" id="MDT7043373.1"/>
    </source>
</evidence>
<feature type="transmembrane region" description="Helical" evidence="8">
    <location>
        <begin position="34"/>
        <end position="52"/>
    </location>
</feature>
<comment type="caution">
    <text evidence="10">The sequence shown here is derived from an EMBL/GenBank/DDBJ whole genome shotgun (WGS) entry which is preliminary data.</text>
</comment>
<dbReference type="InterPro" id="IPR001750">
    <property type="entry name" value="ND/Mrp_TM"/>
</dbReference>
<feature type="transmembrane region" description="Helical" evidence="8">
    <location>
        <begin position="110"/>
        <end position="126"/>
    </location>
</feature>
<feature type="transmembrane region" description="Helical" evidence="8">
    <location>
        <begin position="195"/>
        <end position="216"/>
    </location>
</feature>
<feature type="transmembrane region" description="Helical" evidence="8">
    <location>
        <begin position="85"/>
        <end position="104"/>
    </location>
</feature>
<feature type="transmembrane region" description="Helical" evidence="8">
    <location>
        <begin position="222"/>
        <end position="241"/>
    </location>
</feature>
<feature type="transmembrane region" description="Helical" evidence="8">
    <location>
        <begin position="277"/>
        <end position="296"/>
    </location>
</feature>
<evidence type="ECO:0000256" key="2">
    <source>
        <dbReference type="ARBA" id="ARBA00005346"/>
    </source>
</evidence>
<feature type="transmembrane region" description="Helical" evidence="8">
    <location>
        <begin position="391"/>
        <end position="412"/>
    </location>
</feature>
<feature type="transmembrane region" description="Helical" evidence="8">
    <location>
        <begin position="248"/>
        <end position="265"/>
    </location>
</feature>
<name>A0ABU3KAN1_9BACT</name>
<keyword evidence="6 8" id="KW-0472">Membrane</keyword>
<feature type="transmembrane region" description="Helical" evidence="8">
    <location>
        <begin position="317"/>
        <end position="340"/>
    </location>
</feature>
<keyword evidence="3" id="KW-1003">Cell membrane</keyword>
<comment type="similarity">
    <text evidence="2">Belongs to the CPA3 antiporters (TC 2.A.63) subunit D family.</text>
</comment>
<dbReference type="Pfam" id="PF00361">
    <property type="entry name" value="Proton_antipo_M"/>
    <property type="match status" value="1"/>
</dbReference>
<accession>A0ABU3KAN1</accession>
<comment type="subcellular location">
    <subcellularLocation>
        <location evidence="1">Cell membrane</location>
        <topology evidence="1">Multi-pass membrane protein</topology>
    </subcellularLocation>
    <subcellularLocation>
        <location evidence="7">Membrane</location>
        <topology evidence="7">Multi-pass membrane protein</topology>
    </subcellularLocation>
</comment>
<organism evidence="10 11">
    <name type="scientific">Candidatus Nitronereus thalassa</name>
    <dbReference type="NCBI Taxonomy" id="3020898"/>
    <lineage>
        <taxon>Bacteria</taxon>
        <taxon>Pseudomonadati</taxon>
        <taxon>Nitrospirota</taxon>
        <taxon>Nitrospiria</taxon>
        <taxon>Nitrospirales</taxon>
        <taxon>Nitrospiraceae</taxon>
        <taxon>Candidatus Nitronereus</taxon>
    </lineage>
</organism>
<feature type="transmembrane region" description="Helical" evidence="8">
    <location>
        <begin position="6"/>
        <end position="27"/>
    </location>
</feature>
<dbReference type="RefSeq" id="WP_313833940.1">
    <property type="nucleotide sequence ID" value="NZ_JAQOUE010000001.1"/>
</dbReference>
<reference evidence="10 11" key="1">
    <citation type="journal article" date="2023" name="ISME J.">
        <title>Cultivation and genomic characterization of novel and ubiquitous marine nitrite-oxidizing bacteria from the Nitrospirales.</title>
        <authorList>
            <person name="Mueller A.J."/>
            <person name="Daebeler A."/>
            <person name="Herbold C.W."/>
            <person name="Kirkegaard R.H."/>
            <person name="Daims H."/>
        </authorList>
    </citation>
    <scope>NUCLEOTIDE SEQUENCE [LARGE SCALE GENOMIC DNA]</scope>
    <source>
        <strain evidence="10 11">EB</strain>
    </source>
</reference>
<sequence>MEWWSVQAMLMMATPVLGAALGTIFWSRPQAFKICGLLMITTTWLIVTVPLWMSGLPWNFSFFFMHLIILTGLLTILGQPPNKEASISFCLILLFTGLGLGYVASQGPSTQIVLSGIFGLLILMFIRHGGQSREIPWFAIGILVMGILALFLSLVLPDSIRTLTLLVPLIIVWPLLPVHKVFVASASQLPGMVPAFLAVLLPSLGLYGFINLLPVIPDSLFNLLWVLAIGSAIYGSFLALAQDSMDTLVAYAHMTLGAIVWWYAAVTQSVTPGAVGFLVGLNLVMCGLLLGNHCIWTRFGHIDLQISHGLARIMPRFSTLFVLFITAALGLPFFTIFSAFMEMMLGIASPPVKSLVVILLAWLMASWYFPRLMQQVLFGHPSPGTRSGHDLHHYEQVSLILLLALLIILGMAPSDWFGIADPSISLVQLSLGISQV</sequence>
<dbReference type="PANTHER" id="PTHR42703">
    <property type="entry name" value="NADH DEHYDROGENASE"/>
    <property type="match status" value="1"/>
</dbReference>
<evidence type="ECO:0000313" key="11">
    <source>
        <dbReference type="Proteomes" id="UP001250932"/>
    </source>
</evidence>
<keyword evidence="4 7" id="KW-0812">Transmembrane</keyword>
<gene>
    <name evidence="10" type="ORF">PPG34_13515</name>
</gene>
<feature type="transmembrane region" description="Helical" evidence="8">
    <location>
        <begin position="138"/>
        <end position="156"/>
    </location>
</feature>
<keyword evidence="11" id="KW-1185">Reference proteome</keyword>
<protein>
    <submittedName>
        <fullName evidence="10">Proton-conducting transporter membrane subunit</fullName>
    </submittedName>
</protein>
<dbReference type="EMBL" id="JAQOUE010000001">
    <property type="protein sequence ID" value="MDT7043373.1"/>
    <property type="molecule type" value="Genomic_DNA"/>
</dbReference>
<feature type="transmembrane region" description="Helical" evidence="8">
    <location>
        <begin position="352"/>
        <end position="370"/>
    </location>
</feature>
<dbReference type="InterPro" id="IPR050586">
    <property type="entry name" value="CPA3_Na-H_Antiporter_D"/>
</dbReference>
<evidence type="ECO:0000256" key="3">
    <source>
        <dbReference type="ARBA" id="ARBA00022475"/>
    </source>
</evidence>
<evidence type="ECO:0000256" key="7">
    <source>
        <dbReference type="RuleBase" id="RU000320"/>
    </source>
</evidence>
<dbReference type="PANTHER" id="PTHR42703:SF1">
    <property type="entry name" value="NA(+)_H(+) ANTIPORTER SUBUNIT D1"/>
    <property type="match status" value="1"/>
</dbReference>
<evidence type="ECO:0000259" key="9">
    <source>
        <dbReference type="Pfam" id="PF00361"/>
    </source>
</evidence>
<dbReference type="Proteomes" id="UP001250932">
    <property type="component" value="Unassembled WGS sequence"/>
</dbReference>
<evidence type="ECO:0000256" key="5">
    <source>
        <dbReference type="ARBA" id="ARBA00022989"/>
    </source>
</evidence>
<evidence type="ECO:0000256" key="4">
    <source>
        <dbReference type="ARBA" id="ARBA00022692"/>
    </source>
</evidence>
<proteinExistence type="inferred from homology"/>
<feature type="domain" description="NADH:quinone oxidoreductase/Mrp antiporter transmembrane" evidence="9">
    <location>
        <begin position="159"/>
        <end position="358"/>
    </location>
</feature>